<feature type="domain" description="Bacterial sugar transferase" evidence="3">
    <location>
        <begin position="4"/>
        <end position="195"/>
    </location>
</feature>
<dbReference type="KEGG" id="tig:THII_3120"/>
<dbReference type="PANTHER" id="PTHR30576:SF20">
    <property type="entry name" value="QUINOVOSAMINEPHOSPHOTRANSFERAE-RELATED"/>
    <property type="match status" value="1"/>
</dbReference>
<evidence type="ECO:0000259" key="3">
    <source>
        <dbReference type="Pfam" id="PF02397"/>
    </source>
</evidence>
<name>A0A090AN08_9GAMM</name>
<dbReference type="InterPro" id="IPR003362">
    <property type="entry name" value="Bact_transf"/>
</dbReference>
<evidence type="ECO:0000313" key="5">
    <source>
        <dbReference type="Proteomes" id="UP000031623"/>
    </source>
</evidence>
<dbReference type="HOGENOM" id="CLU_024920_1_2_6"/>
<dbReference type="PANTHER" id="PTHR30576">
    <property type="entry name" value="COLANIC BIOSYNTHESIS UDP-GLUCOSE LIPID CARRIER TRANSFERASE"/>
    <property type="match status" value="1"/>
</dbReference>
<dbReference type="OrthoDB" id="9808602at2"/>
<feature type="transmembrane region" description="Helical" evidence="2">
    <location>
        <begin position="6"/>
        <end position="30"/>
    </location>
</feature>
<gene>
    <name evidence="4" type="ORF">THII_3120</name>
</gene>
<evidence type="ECO:0000256" key="1">
    <source>
        <dbReference type="ARBA" id="ARBA00006464"/>
    </source>
</evidence>
<evidence type="ECO:0000256" key="2">
    <source>
        <dbReference type="SAM" id="Phobius"/>
    </source>
</evidence>
<reference evidence="4 5" key="1">
    <citation type="journal article" date="2014" name="ISME J.">
        <title>Ecophysiology of Thioploca ingrica as revealed by the complete genome sequence supplemented with proteomic evidence.</title>
        <authorList>
            <person name="Kojima H."/>
            <person name="Ogura Y."/>
            <person name="Yamamoto N."/>
            <person name="Togashi T."/>
            <person name="Mori H."/>
            <person name="Watanabe T."/>
            <person name="Nemoto F."/>
            <person name="Kurokawa K."/>
            <person name="Hayashi T."/>
            <person name="Fukui M."/>
        </authorList>
    </citation>
    <scope>NUCLEOTIDE SEQUENCE [LARGE SCALE GENOMIC DNA]</scope>
</reference>
<keyword evidence="2" id="KW-1133">Transmembrane helix</keyword>
<organism evidence="4 5">
    <name type="scientific">Thioploca ingrica</name>
    <dbReference type="NCBI Taxonomy" id="40754"/>
    <lineage>
        <taxon>Bacteria</taxon>
        <taxon>Pseudomonadati</taxon>
        <taxon>Pseudomonadota</taxon>
        <taxon>Gammaproteobacteria</taxon>
        <taxon>Thiotrichales</taxon>
        <taxon>Thiotrichaceae</taxon>
        <taxon>Thioploca</taxon>
    </lineage>
</organism>
<accession>A0A090AN08</accession>
<dbReference type="STRING" id="40754.THII_3120"/>
<keyword evidence="4" id="KW-0808">Transferase</keyword>
<dbReference type="GO" id="GO:0016780">
    <property type="term" value="F:phosphotransferase activity, for other substituted phosphate groups"/>
    <property type="evidence" value="ECO:0007669"/>
    <property type="project" value="TreeGrafter"/>
</dbReference>
<dbReference type="Pfam" id="PF02397">
    <property type="entry name" value="Bac_transf"/>
    <property type="match status" value="1"/>
</dbReference>
<dbReference type="Proteomes" id="UP000031623">
    <property type="component" value="Chromosome"/>
</dbReference>
<proteinExistence type="inferred from homology"/>
<protein>
    <submittedName>
        <fullName evidence="4">Sugar transferase</fullName>
    </submittedName>
</protein>
<dbReference type="EMBL" id="AP014633">
    <property type="protein sequence ID" value="BAP57417.1"/>
    <property type="molecule type" value="Genomic_DNA"/>
</dbReference>
<dbReference type="AlphaFoldDB" id="A0A090AN08"/>
<comment type="similarity">
    <text evidence="1">Belongs to the bacterial sugar transferase family.</text>
</comment>
<keyword evidence="2" id="KW-0472">Membrane</keyword>
<evidence type="ECO:0000313" key="4">
    <source>
        <dbReference type="EMBL" id="BAP57417.1"/>
    </source>
</evidence>
<sequence length="196" mass="23054">MTNKRLFDLCWVLPSLILCSPLFLLIAIWIKLDSRGPVFFLQTRIGQFGNPFKIIKFRTMHPNEFGLKLTIGQDHRITRSGRFLRRYKLDELPQLINVLKGEMSLVGPRPEVPEYVKFYPDDIREYVLSVPVGITDYASIAFRHESDLLATSQQPELDYIEKILPLKLAYHQKYVKEQSLYLDTLLILKTFQRIFY</sequence>
<keyword evidence="5" id="KW-1185">Reference proteome</keyword>
<keyword evidence="2" id="KW-0812">Transmembrane</keyword>